<accession>A0A1G7S7S6</accession>
<evidence type="ECO:0000313" key="2">
    <source>
        <dbReference type="Proteomes" id="UP000199706"/>
    </source>
</evidence>
<protein>
    <submittedName>
        <fullName evidence="1">Uncharacterized protein</fullName>
    </submittedName>
</protein>
<dbReference type="EMBL" id="FNCJ01000002">
    <property type="protein sequence ID" value="SDG18994.1"/>
    <property type="molecule type" value="Genomic_DNA"/>
</dbReference>
<reference evidence="1 2" key="1">
    <citation type="submission" date="2016-10" db="EMBL/GenBank/DDBJ databases">
        <authorList>
            <person name="de Groot N.N."/>
        </authorList>
    </citation>
    <scope>NUCLEOTIDE SEQUENCE [LARGE SCALE GENOMIC DNA]</scope>
    <source>
        <strain evidence="1 2">LMG 2247</strain>
    </source>
</reference>
<gene>
    <name evidence="1" type="ORF">SAMN05216466_102415</name>
</gene>
<dbReference type="OrthoDB" id="9889697at2"/>
<sequence length="105" mass="11104">MPNNLSSIEEQTSELVEATVKLLWAHRDDVANGKVASDSARVYLALVKGACEALPASEKDLARLSAVCEATNVAITAAADREEQGKLGLARQGLAKIDSRVQVNA</sequence>
<organism evidence="1 2">
    <name type="scientific">Paraburkholderia phenazinium</name>
    <dbReference type="NCBI Taxonomy" id="60549"/>
    <lineage>
        <taxon>Bacteria</taxon>
        <taxon>Pseudomonadati</taxon>
        <taxon>Pseudomonadota</taxon>
        <taxon>Betaproteobacteria</taxon>
        <taxon>Burkholderiales</taxon>
        <taxon>Burkholderiaceae</taxon>
        <taxon>Paraburkholderia</taxon>
    </lineage>
</organism>
<name>A0A1G7S7S6_9BURK</name>
<dbReference type="RefSeq" id="WP_143016515.1">
    <property type="nucleotide sequence ID" value="NZ_CADERL010000002.1"/>
</dbReference>
<dbReference type="Proteomes" id="UP000199706">
    <property type="component" value="Unassembled WGS sequence"/>
</dbReference>
<evidence type="ECO:0000313" key="1">
    <source>
        <dbReference type="EMBL" id="SDG18994.1"/>
    </source>
</evidence>
<proteinExistence type="predicted"/>
<dbReference type="AlphaFoldDB" id="A0A1G7S7S6"/>